<reference evidence="2" key="1">
    <citation type="submission" date="2020-09" db="EMBL/GenBank/DDBJ databases">
        <authorList>
            <person name="Kim M.K."/>
        </authorList>
    </citation>
    <scope>NUCLEOTIDE SEQUENCE</scope>
    <source>
        <strain evidence="2">BT664</strain>
    </source>
</reference>
<comment type="caution">
    <text evidence="2">The sequence shown here is derived from an EMBL/GenBank/DDBJ whole genome shotgun (WGS) entry which is preliminary data.</text>
</comment>
<proteinExistence type="predicted"/>
<protein>
    <submittedName>
        <fullName evidence="2">Uncharacterized protein</fullName>
    </submittedName>
</protein>
<name>A0A927B9S1_9BACT</name>
<evidence type="ECO:0000313" key="2">
    <source>
        <dbReference type="EMBL" id="MBD2766762.1"/>
    </source>
</evidence>
<feature type="region of interest" description="Disordered" evidence="1">
    <location>
        <begin position="46"/>
        <end position="78"/>
    </location>
</feature>
<dbReference type="AlphaFoldDB" id="A0A927B9S1"/>
<dbReference type="EMBL" id="JACXAD010000002">
    <property type="protein sequence ID" value="MBD2766762.1"/>
    <property type="molecule type" value="Genomic_DNA"/>
</dbReference>
<evidence type="ECO:0000313" key="3">
    <source>
        <dbReference type="Proteomes" id="UP000612233"/>
    </source>
</evidence>
<dbReference type="RefSeq" id="WP_191003588.1">
    <property type="nucleotide sequence ID" value="NZ_JACXAD010000002.1"/>
</dbReference>
<gene>
    <name evidence="2" type="ORF">IC235_02515</name>
</gene>
<keyword evidence="3" id="KW-1185">Reference proteome</keyword>
<organism evidence="2 3">
    <name type="scientific">Hymenobacter montanus</name>
    <dbReference type="NCBI Taxonomy" id="2771359"/>
    <lineage>
        <taxon>Bacteria</taxon>
        <taxon>Pseudomonadati</taxon>
        <taxon>Bacteroidota</taxon>
        <taxon>Cytophagia</taxon>
        <taxon>Cytophagales</taxon>
        <taxon>Hymenobacteraceae</taxon>
        <taxon>Hymenobacter</taxon>
    </lineage>
</organism>
<dbReference type="Proteomes" id="UP000612233">
    <property type="component" value="Unassembled WGS sequence"/>
</dbReference>
<evidence type="ECO:0000256" key="1">
    <source>
        <dbReference type="SAM" id="MobiDB-lite"/>
    </source>
</evidence>
<sequence>MYFPALFSGLRRLGRWLVYELFQLALWAAFGLHTLASLRSAFGGGGERVAGERPGPAVRPRRAAGPGRGERFNPPAAA</sequence>
<accession>A0A927B9S1</accession>